<feature type="compositionally biased region" description="Polar residues" evidence="14">
    <location>
        <begin position="270"/>
        <end position="297"/>
    </location>
</feature>
<feature type="compositionally biased region" description="Basic and acidic residues" evidence="14">
    <location>
        <begin position="206"/>
        <end position="219"/>
    </location>
</feature>
<dbReference type="Gene3D" id="3.40.50.300">
    <property type="entry name" value="P-loop containing nucleotide triphosphate hydrolases"/>
    <property type="match status" value="2"/>
</dbReference>
<feature type="region of interest" description="Disordered" evidence="14">
    <location>
        <begin position="148"/>
        <end position="255"/>
    </location>
</feature>
<feature type="compositionally biased region" description="Polar residues" evidence="14">
    <location>
        <begin position="1242"/>
        <end position="1254"/>
    </location>
</feature>
<dbReference type="GO" id="GO:0016887">
    <property type="term" value="F:ATP hydrolysis activity"/>
    <property type="evidence" value="ECO:0007669"/>
    <property type="project" value="RHEA"/>
</dbReference>
<dbReference type="InterPro" id="IPR039686">
    <property type="entry name" value="FANCM/Mph1-like_ID"/>
</dbReference>
<dbReference type="EMBL" id="QWIQ01000051">
    <property type="protein sequence ID" value="RMZ12430.1"/>
    <property type="molecule type" value="Genomic_DNA"/>
</dbReference>
<feature type="region of interest" description="Disordered" evidence="14">
    <location>
        <begin position="911"/>
        <end position="993"/>
    </location>
</feature>
<dbReference type="PROSITE" id="PS51194">
    <property type="entry name" value="HELICASE_CTER"/>
    <property type="match status" value="1"/>
</dbReference>
<dbReference type="GO" id="GO:0000400">
    <property type="term" value="F:four-way junction DNA binding"/>
    <property type="evidence" value="ECO:0007669"/>
    <property type="project" value="TreeGrafter"/>
</dbReference>
<feature type="compositionally biased region" description="Basic and acidic residues" evidence="14">
    <location>
        <begin position="1169"/>
        <end position="1179"/>
    </location>
</feature>
<dbReference type="PANTHER" id="PTHR14025">
    <property type="entry name" value="FANCONI ANEMIA GROUP M FANCM FAMILY MEMBER"/>
    <property type="match status" value="1"/>
</dbReference>
<comment type="similarity">
    <text evidence="3 13">Belongs to the DEAD box helicase family. DEAH subfamily. FANCM sub-subfamily.</text>
</comment>
<feature type="region of interest" description="Disordered" evidence="14">
    <location>
        <begin position="267"/>
        <end position="305"/>
    </location>
</feature>
<evidence type="ECO:0000256" key="3">
    <source>
        <dbReference type="ARBA" id="ARBA00009889"/>
    </source>
</evidence>
<keyword evidence="7" id="KW-0378">Hydrolase</keyword>
<dbReference type="InterPro" id="IPR027417">
    <property type="entry name" value="P-loop_NTPase"/>
</dbReference>
<evidence type="ECO:0000256" key="10">
    <source>
        <dbReference type="ARBA" id="ARBA00023204"/>
    </source>
</evidence>
<dbReference type="GO" id="GO:0036297">
    <property type="term" value="P:interstrand cross-link repair"/>
    <property type="evidence" value="ECO:0007669"/>
    <property type="project" value="TreeGrafter"/>
</dbReference>
<evidence type="ECO:0000256" key="8">
    <source>
        <dbReference type="ARBA" id="ARBA00022806"/>
    </source>
</evidence>
<dbReference type="GO" id="GO:0043138">
    <property type="term" value="F:3'-5' DNA helicase activity"/>
    <property type="evidence" value="ECO:0007669"/>
    <property type="project" value="InterPro"/>
</dbReference>
<comment type="caution">
    <text evidence="17">The sequence shown here is derived from an EMBL/GenBank/DDBJ whole genome shotgun (WGS) entry which is preliminary data.</text>
</comment>
<keyword evidence="11" id="KW-0539">Nucleus</keyword>
<dbReference type="SMART" id="SM00487">
    <property type="entry name" value="DEXDc"/>
    <property type="match status" value="1"/>
</dbReference>
<evidence type="ECO:0000256" key="11">
    <source>
        <dbReference type="ARBA" id="ARBA00023242"/>
    </source>
</evidence>
<dbReference type="SUPFAM" id="SSF52540">
    <property type="entry name" value="P-loop containing nucleoside triphosphate hydrolases"/>
    <property type="match status" value="1"/>
</dbReference>
<evidence type="ECO:0000259" key="16">
    <source>
        <dbReference type="PROSITE" id="PS51194"/>
    </source>
</evidence>
<evidence type="ECO:0000256" key="4">
    <source>
        <dbReference type="ARBA" id="ARBA00011390"/>
    </source>
</evidence>
<organism evidence="17 18">
    <name type="scientific">Hortaea werneckii</name>
    <name type="common">Black yeast</name>
    <name type="synonym">Cladosporium werneckii</name>
    <dbReference type="NCBI Taxonomy" id="91943"/>
    <lineage>
        <taxon>Eukaryota</taxon>
        <taxon>Fungi</taxon>
        <taxon>Dikarya</taxon>
        <taxon>Ascomycota</taxon>
        <taxon>Pezizomycotina</taxon>
        <taxon>Dothideomycetes</taxon>
        <taxon>Dothideomycetidae</taxon>
        <taxon>Mycosphaerellales</taxon>
        <taxon>Teratosphaeriaceae</taxon>
        <taxon>Hortaea</taxon>
    </lineage>
</organism>
<keyword evidence="5" id="KW-0547">Nucleotide-binding</keyword>
<evidence type="ECO:0000256" key="12">
    <source>
        <dbReference type="ARBA" id="ARBA00047995"/>
    </source>
</evidence>
<dbReference type="GO" id="GO:0045003">
    <property type="term" value="P:double-strand break repair via synthesis-dependent strand annealing"/>
    <property type="evidence" value="ECO:0007669"/>
    <property type="project" value="TreeGrafter"/>
</dbReference>
<dbReference type="InterPro" id="IPR006935">
    <property type="entry name" value="Helicase/UvrB_N"/>
</dbReference>
<dbReference type="CDD" id="cd18801">
    <property type="entry name" value="SF2_C_FANCM_Hef"/>
    <property type="match status" value="1"/>
</dbReference>
<evidence type="ECO:0000256" key="9">
    <source>
        <dbReference type="ARBA" id="ARBA00022840"/>
    </source>
</evidence>
<dbReference type="Pfam" id="PF04851">
    <property type="entry name" value="ResIII"/>
    <property type="match status" value="1"/>
</dbReference>
<comment type="function">
    <text evidence="1 13">ATP-dependent DNA helicase involved in DNA damage repair by homologous recombination and in genome maintenance. Capable of unwinding D-loops. Plays a role in limiting crossover recombinants during mitotic DNA double-strand break (DSB) repair. Component of a FANCM-MHF complex which promotes gene conversion at blocked replication forks, probably by reversal of the stalled fork.</text>
</comment>
<sequence length="1283" mass="141857">MADDAMTPSDDYGFDDDDTEFIAAATQVEASQHGGGFETSPRPTKKRRVQQPSAGQLDGESASELASYGSDGGQRSSIDETQDAARSMNLPTVGPEDRPSDNEPDADEEYYFPGELDNHTGNASAKNSKYKIHVPKDGGQFENMIFTQTQVGLDSSPGRFRGPVWKRPKPPPPPLLDGQQSSRQEPDTFLNGQKARVATDLTKQSDLGRPRHLFQREPSEESDAAMAARLQAQEDALVNRRPEASQSGAIFSRVPTIETHEELADLPSDAFSSSSPEKSPQRGTTHVSSQRPTSQTVPPRLRGPQVGLKQMTIFGQAATQEIPASQTGKKKHAWPLKDREEPPTHHKLDPAAMKTWIYPTNLGTVRDYQYNIVSRSLFHNTLVALPTGLGKTFIAATIMLNYYRWTTDAQIIFMAPTKPLIAQQMEACYGIVGIRRQDTVLMTGETTPAVRAEEWLEKRVFFMTPQTVINDLKTGICDPKKVVLVVVDEAHKATGSYAYTEVVAFLRRFNSSFRVLALTATPGSTVEAVQAVIDHLGIARVELRTEQSLDIRPYTHEKQTELELFEYSDEQQLVMEQLSRALKPLLDKLNSLNAYFSRDPMALSAYGLTQARQKWMASDAGRKAPMAMKGMANAAFTVLSQFGHSIGLLKFHGIGPFYSGALEFQRSVDSGKTKGKNAKAVVEHEDFVKMMSRIRGWTNNPDFIGHPKLQYLREVVLNHFLDAGEGTLGSDAPPSATRVMVFASYRDSTEEICRVLKRNEPMIRPHVFVGQAASNNSEGMNQKRQNAVIQDFKAGKFNTLVATSIGEEGLDIGDVDLIVCYDASSSPIRMLQRIGRTGRKRVGKVTLLLMRDKEERDYAKAQDNYAWIQKSIADSNKYDYRDDQSPRILPKETQPVVDKCIIEIPLENTQQPIDLNEKGRRARGKGKTKRPPKKFHMPDGVRTGFTTASKLDTDTDSEENSNAPIAKKPKARPAKRNTAAAAKKSAARAEPEPEVVQLPFLQDVLLSNSQQKELERKYAYTASGEDQLVQPPDFGRFPETFRTPGSTKYMRHGRASHAVSKAFKALQDVNDGSLSRTSSLADNRREHNQSLGMAQGRIANPTASESEHELPVRPQPATKPKKARGRPKKNNDHQHLQRVASYGSAAMEGEESEPEPTQADMQLGTQVRLGEDLGSRDTSGEDEDEEEPDSELAAFIARSDEAIEPITSSAFASDDRAAPTTRNVPTARARGLRRKQPAVPKSLSSDNDGMSESGSDSDKTMTSAAPLASKRRKAQRIIESESE</sequence>
<keyword evidence="10" id="KW-0234">DNA repair</keyword>
<dbReference type="InterPro" id="IPR001650">
    <property type="entry name" value="Helicase_C-like"/>
</dbReference>
<dbReference type="SMART" id="SM00490">
    <property type="entry name" value="HELICc"/>
    <property type="match status" value="1"/>
</dbReference>
<keyword evidence="9" id="KW-0067">ATP-binding</keyword>
<comment type="catalytic activity">
    <reaction evidence="12 13">
        <text>ATP + H2O = ADP + phosphate + H(+)</text>
        <dbReference type="Rhea" id="RHEA:13065"/>
        <dbReference type="ChEBI" id="CHEBI:15377"/>
        <dbReference type="ChEBI" id="CHEBI:15378"/>
        <dbReference type="ChEBI" id="CHEBI:30616"/>
        <dbReference type="ChEBI" id="CHEBI:43474"/>
        <dbReference type="ChEBI" id="CHEBI:456216"/>
        <dbReference type="EC" id="3.6.4.12"/>
    </reaction>
</comment>
<comment type="subunit">
    <text evidence="4 13">Interacts with the MHF histone-fold complex to form the FANCM-MHF complex.</text>
</comment>
<dbReference type="GO" id="GO:0009378">
    <property type="term" value="F:four-way junction helicase activity"/>
    <property type="evidence" value="ECO:0007669"/>
    <property type="project" value="TreeGrafter"/>
</dbReference>
<dbReference type="PROSITE" id="PS51192">
    <property type="entry name" value="HELICASE_ATP_BIND_1"/>
    <property type="match status" value="1"/>
</dbReference>
<feature type="domain" description="Helicase C-terminal" evidence="16">
    <location>
        <begin position="716"/>
        <end position="884"/>
    </location>
</feature>
<evidence type="ECO:0000256" key="7">
    <source>
        <dbReference type="ARBA" id="ARBA00022801"/>
    </source>
</evidence>
<feature type="domain" description="Helicase ATP-binding" evidence="15">
    <location>
        <begin position="372"/>
        <end position="540"/>
    </location>
</feature>
<feature type="compositionally biased region" description="Basic and acidic residues" evidence="14">
    <location>
        <begin position="335"/>
        <end position="347"/>
    </location>
</feature>
<dbReference type="EC" id="3.6.4.12" evidence="13"/>
<dbReference type="FunFam" id="3.40.50.300:FF:000861">
    <property type="entry name" value="Fanconi anemia, complementation group M"/>
    <property type="match status" value="1"/>
</dbReference>
<evidence type="ECO:0000256" key="6">
    <source>
        <dbReference type="ARBA" id="ARBA00022763"/>
    </source>
</evidence>
<dbReference type="VEuPathDB" id="FungiDB:BTJ68_07009"/>
<dbReference type="GO" id="GO:0005524">
    <property type="term" value="F:ATP binding"/>
    <property type="evidence" value="ECO:0007669"/>
    <property type="project" value="UniProtKB-UniRule"/>
</dbReference>
<dbReference type="InterPro" id="IPR044749">
    <property type="entry name" value="FANCM_DEXDc"/>
</dbReference>
<dbReference type="InterPro" id="IPR014001">
    <property type="entry name" value="Helicase_ATP-bd"/>
</dbReference>
<evidence type="ECO:0000256" key="14">
    <source>
        <dbReference type="SAM" id="MobiDB-lite"/>
    </source>
</evidence>
<accession>A0A3M7HG66</accession>
<dbReference type="CDD" id="cd12091">
    <property type="entry name" value="FANCM_ID"/>
    <property type="match status" value="1"/>
</dbReference>
<keyword evidence="8" id="KW-0347">Helicase</keyword>
<evidence type="ECO:0000259" key="15">
    <source>
        <dbReference type="PROSITE" id="PS51192"/>
    </source>
</evidence>
<dbReference type="Pfam" id="PF00271">
    <property type="entry name" value="Helicase_C"/>
    <property type="match status" value="1"/>
</dbReference>
<feature type="region of interest" description="Disordered" evidence="14">
    <location>
        <begin position="1"/>
        <end position="134"/>
    </location>
</feature>
<dbReference type="CDD" id="cd18033">
    <property type="entry name" value="DEXDc_FANCM"/>
    <property type="match status" value="1"/>
</dbReference>
<dbReference type="Proteomes" id="UP000281468">
    <property type="component" value="Unassembled WGS sequence"/>
</dbReference>
<comment type="subcellular location">
    <subcellularLocation>
        <location evidence="2 13">Nucleus</location>
    </subcellularLocation>
</comment>
<evidence type="ECO:0000256" key="5">
    <source>
        <dbReference type="ARBA" id="ARBA00022741"/>
    </source>
</evidence>
<feature type="region of interest" description="Disordered" evidence="14">
    <location>
        <begin position="319"/>
        <end position="347"/>
    </location>
</feature>
<feature type="compositionally biased region" description="Basic residues" evidence="14">
    <location>
        <begin position="920"/>
        <end position="935"/>
    </location>
</feature>
<evidence type="ECO:0000256" key="13">
    <source>
        <dbReference type="RuleBase" id="RU367027"/>
    </source>
</evidence>
<dbReference type="PANTHER" id="PTHR14025:SF20">
    <property type="entry name" value="FANCONI ANEMIA GROUP M PROTEIN"/>
    <property type="match status" value="1"/>
</dbReference>
<feature type="compositionally biased region" description="Basic residues" evidence="14">
    <location>
        <begin position="1119"/>
        <end position="1128"/>
    </location>
</feature>
<feature type="region of interest" description="Disordered" evidence="14">
    <location>
        <begin position="1090"/>
        <end position="1283"/>
    </location>
</feature>
<reference evidence="17 18" key="1">
    <citation type="journal article" date="2018" name="BMC Genomics">
        <title>Genomic evidence for intraspecific hybridization in a clonal and extremely halotolerant yeast.</title>
        <authorList>
            <person name="Gostincar C."/>
            <person name="Stajich J.E."/>
            <person name="Zupancic J."/>
            <person name="Zalar P."/>
            <person name="Gunde-Cimerman N."/>
        </authorList>
    </citation>
    <scope>NUCLEOTIDE SEQUENCE [LARGE SCALE GENOMIC DNA]</scope>
    <source>
        <strain evidence="17 18">EXF-171</strain>
    </source>
</reference>
<keyword evidence="6" id="KW-0227">DNA damage</keyword>
<gene>
    <name evidence="17" type="ORF">D0862_02671</name>
</gene>
<evidence type="ECO:0000256" key="1">
    <source>
        <dbReference type="ARBA" id="ARBA00003813"/>
    </source>
</evidence>
<name>A0A3M7HG66_HORWE</name>
<proteinExistence type="inferred from homology"/>
<feature type="compositionally biased region" description="Acidic residues" evidence="14">
    <location>
        <begin position="1180"/>
        <end position="1190"/>
    </location>
</feature>
<evidence type="ECO:0000313" key="18">
    <source>
        <dbReference type="Proteomes" id="UP000281468"/>
    </source>
</evidence>
<protein>
    <recommendedName>
        <fullName evidence="13">ATP-dependent DNA helicase</fullName>
        <ecNumber evidence="13">3.6.4.12</ecNumber>
    </recommendedName>
</protein>
<dbReference type="GO" id="GO:0005634">
    <property type="term" value="C:nucleus"/>
    <property type="evidence" value="ECO:0007669"/>
    <property type="project" value="UniProtKB-SubCell"/>
</dbReference>
<evidence type="ECO:0000256" key="2">
    <source>
        <dbReference type="ARBA" id="ARBA00004123"/>
    </source>
</evidence>
<evidence type="ECO:0000313" key="17">
    <source>
        <dbReference type="EMBL" id="RMZ12430.1"/>
    </source>
</evidence>